<dbReference type="AlphaFoldDB" id="A0A0U4EBD9"/>
<feature type="transmembrane region" description="Helical" evidence="1">
    <location>
        <begin position="6"/>
        <end position="30"/>
    </location>
</feature>
<name>A0A0U4EBD9_9BACI</name>
<gene>
    <name evidence="2" type="ORF">AOX59_18000</name>
</gene>
<dbReference type="EMBL" id="CP013862">
    <property type="protein sequence ID" value="ALX50305.1"/>
    <property type="molecule type" value="Genomic_DNA"/>
</dbReference>
<keyword evidence="1" id="KW-0812">Transmembrane</keyword>
<keyword evidence="1" id="KW-1133">Transmembrane helix</keyword>
<proteinExistence type="predicted"/>
<dbReference type="KEGG" id="lao:AOX59_18000"/>
<dbReference type="Proteomes" id="UP000050331">
    <property type="component" value="Chromosome"/>
</dbReference>
<protein>
    <submittedName>
        <fullName evidence="2">Uncharacterized protein</fullName>
    </submittedName>
</protein>
<evidence type="ECO:0000313" key="2">
    <source>
        <dbReference type="EMBL" id="ALX50305.1"/>
    </source>
</evidence>
<evidence type="ECO:0000313" key="3">
    <source>
        <dbReference type="Proteomes" id="UP000050331"/>
    </source>
</evidence>
<keyword evidence="1" id="KW-0472">Membrane</keyword>
<reference evidence="2 3" key="1">
    <citation type="submission" date="2016-01" db="EMBL/GenBank/DDBJ databases">
        <title>Complete genome sequence of strain Lentibacillus amyloliquefaciens LAM0015T isolated from saline sediment.</title>
        <authorList>
            <person name="Wang J.-L."/>
            <person name="He M.-X."/>
        </authorList>
    </citation>
    <scope>NUCLEOTIDE SEQUENCE [LARGE SCALE GENOMIC DNA]</scope>
    <source>
        <strain evidence="2 3">LAM0015</strain>
    </source>
</reference>
<evidence type="ECO:0000256" key="1">
    <source>
        <dbReference type="SAM" id="Phobius"/>
    </source>
</evidence>
<sequence length="64" mass="7080">MTKRGVNIIISIMTGLPLNFIVAGSTFHVLSAMRNMVAAIERCGLLVSLTRRPFFVETVVMNLQ</sequence>
<keyword evidence="3" id="KW-1185">Reference proteome</keyword>
<organism evidence="2 3">
    <name type="scientific">Lentibacillus amyloliquefaciens</name>
    <dbReference type="NCBI Taxonomy" id="1472767"/>
    <lineage>
        <taxon>Bacteria</taxon>
        <taxon>Bacillati</taxon>
        <taxon>Bacillota</taxon>
        <taxon>Bacilli</taxon>
        <taxon>Bacillales</taxon>
        <taxon>Bacillaceae</taxon>
        <taxon>Lentibacillus</taxon>
    </lineage>
</organism>
<accession>A0A0U4EBD9</accession>